<keyword evidence="2 4" id="KW-0378">Hydrolase</keyword>
<dbReference type="PANTHER" id="PTHR42800:SF3">
    <property type="entry name" value="GLYCOSYL HYDROLASE FAMILY 32 N-TERMINAL DOMAIN-CONTAINING PROTEIN"/>
    <property type="match status" value="1"/>
</dbReference>
<dbReference type="SMART" id="SM00640">
    <property type="entry name" value="Glyco_32"/>
    <property type="match status" value="1"/>
</dbReference>
<dbReference type="Pfam" id="PF08244">
    <property type="entry name" value="Glyco_hydro_32C"/>
    <property type="match status" value="1"/>
</dbReference>
<evidence type="ECO:0000259" key="5">
    <source>
        <dbReference type="Pfam" id="PF00251"/>
    </source>
</evidence>
<gene>
    <name evidence="7" type="ORF">DJ568_00255</name>
</gene>
<dbReference type="InterPro" id="IPR001362">
    <property type="entry name" value="Glyco_hydro_32"/>
</dbReference>
<dbReference type="Proteomes" id="UP000253209">
    <property type="component" value="Unassembled WGS sequence"/>
</dbReference>
<evidence type="ECO:0000256" key="3">
    <source>
        <dbReference type="ARBA" id="ARBA00023295"/>
    </source>
</evidence>
<dbReference type="GO" id="GO:0005987">
    <property type="term" value="P:sucrose catabolic process"/>
    <property type="evidence" value="ECO:0007669"/>
    <property type="project" value="TreeGrafter"/>
</dbReference>
<comment type="similarity">
    <text evidence="1 4">Belongs to the glycosyl hydrolase 32 family.</text>
</comment>
<dbReference type="InterPro" id="IPR023296">
    <property type="entry name" value="Glyco_hydro_beta-prop_sf"/>
</dbReference>
<sequence>MWKMVVTLPNIQQIHIYESKDLKDWKYCSAFGGLGAKNSFWECPDLFELPVTGTGQKKWVMLIGRGPNRVQYFTGDFDGKVFTPDSRMADYLKEGKGLDGTVFENFEKGLVNWKTEGAAFAVNAPGVVDHLGHSYAGSSSKTRSTGKLVSKPFKITHRAINFLLAGGKGVDSTCIRLVVDGKILRTTTADNSNVLKWNGWDVRELIGRNAHIELVDKHPGTDNAFIAVDHILFSNKLMNQQLEHAQWLDYGPDYYATRTWRNYDDNKNIADSVFAISWMGNWDYANKVPTKWGKGFQSLPRVMALKQNQKGYTVVQNPVPQLQHLRGKLYQAENLKINGFQRIGFTPSKNSYEIDVVIKPTERAAFGFDLLEGEGRKLVLRYDPVTSIITLDRTNCTDHVSDADFTRLFAKKITTPVSLQNGTLRLHMFIDQSSIEVFVNDGETVISATTFPSERQLGISAFSEGGTTQVEVLKGWELNTIWK</sequence>
<keyword evidence="3 4" id="KW-0326">Glycosidase</keyword>
<dbReference type="GO" id="GO:0004575">
    <property type="term" value="F:sucrose alpha-glucosidase activity"/>
    <property type="evidence" value="ECO:0007669"/>
    <property type="project" value="TreeGrafter"/>
</dbReference>
<accession>A0A367GT37</accession>
<organism evidence="7 8">
    <name type="scientific">Mucilaginibacter hurinus</name>
    <dbReference type="NCBI Taxonomy" id="2201324"/>
    <lineage>
        <taxon>Bacteria</taxon>
        <taxon>Pseudomonadati</taxon>
        <taxon>Bacteroidota</taxon>
        <taxon>Sphingobacteriia</taxon>
        <taxon>Sphingobacteriales</taxon>
        <taxon>Sphingobacteriaceae</taxon>
        <taxon>Mucilaginibacter</taxon>
    </lineage>
</organism>
<dbReference type="AlphaFoldDB" id="A0A367GT37"/>
<dbReference type="SUPFAM" id="SSF75005">
    <property type="entry name" value="Arabinanase/levansucrase/invertase"/>
    <property type="match status" value="1"/>
</dbReference>
<feature type="domain" description="Glycosyl hydrolase family 32 N-terminal" evidence="5">
    <location>
        <begin position="228"/>
        <end position="318"/>
    </location>
</feature>
<evidence type="ECO:0008006" key="9">
    <source>
        <dbReference type="Google" id="ProtNLM"/>
    </source>
</evidence>
<comment type="caution">
    <text evidence="7">The sequence shown here is derived from an EMBL/GenBank/DDBJ whole genome shotgun (WGS) entry which is preliminary data.</text>
</comment>
<evidence type="ECO:0000256" key="1">
    <source>
        <dbReference type="ARBA" id="ARBA00009902"/>
    </source>
</evidence>
<dbReference type="Pfam" id="PF00251">
    <property type="entry name" value="Glyco_hydro_32N"/>
    <property type="match status" value="2"/>
</dbReference>
<protein>
    <recommendedName>
        <fullName evidence="9">Glycoside hydrolase family 32 protein</fullName>
    </recommendedName>
</protein>
<evidence type="ECO:0000313" key="8">
    <source>
        <dbReference type="Proteomes" id="UP000253209"/>
    </source>
</evidence>
<proteinExistence type="inferred from homology"/>
<keyword evidence="8" id="KW-1185">Reference proteome</keyword>
<dbReference type="InterPro" id="IPR013148">
    <property type="entry name" value="Glyco_hydro_32_N"/>
</dbReference>
<dbReference type="InterPro" id="IPR013320">
    <property type="entry name" value="ConA-like_dom_sf"/>
</dbReference>
<feature type="domain" description="Glycosyl hydrolase family 32 C-terminal" evidence="6">
    <location>
        <begin position="323"/>
        <end position="476"/>
    </location>
</feature>
<dbReference type="OrthoDB" id="9759709at2"/>
<dbReference type="SUPFAM" id="SSF49899">
    <property type="entry name" value="Concanavalin A-like lectins/glucanases"/>
    <property type="match status" value="1"/>
</dbReference>
<dbReference type="PANTHER" id="PTHR42800">
    <property type="entry name" value="EXOINULINASE INUD (AFU_ORTHOLOGUE AFUA_5G00480)"/>
    <property type="match status" value="1"/>
</dbReference>
<evidence type="ECO:0000313" key="7">
    <source>
        <dbReference type="EMBL" id="RCH56328.1"/>
    </source>
</evidence>
<dbReference type="InterPro" id="IPR013189">
    <property type="entry name" value="Glyco_hydro_32_C"/>
</dbReference>
<evidence type="ECO:0000259" key="6">
    <source>
        <dbReference type="Pfam" id="PF08244"/>
    </source>
</evidence>
<dbReference type="Gene3D" id="2.115.10.20">
    <property type="entry name" value="Glycosyl hydrolase domain, family 43"/>
    <property type="match status" value="2"/>
</dbReference>
<feature type="domain" description="Glycosyl hydrolase family 32 N-terminal" evidence="5">
    <location>
        <begin position="2"/>
        <end position="96"/>
    </location>
</feature>
<dbReference type="GO" id="GO:0005737">
    <property type="term" value="C:cytoplasm"/>
    <property type="evidence" value="ECO:0007669"/>
    <property type="project" value="TreeGrafter"/>
</dbReference>
<name>A0A367GT37_9SPHI</name>
<dbReference type="EMBL" id="QGDC01000001">
    <property type="protein sequence ID" value="RCH56328.1"/>
    <property type="molecule type" value="Genomic_DNA"/>
</dbReference>
<evidence type="ECO:0000256" key="2">
    <source>
        <dbReference type="ARBA" id="ARBA00022801"/>
    </source>
</evidence>
<reference evidence="7 8" key="1">
    <citation type="submission" date="2018-05" db="EMBL/GenBank/DDBJ databases">
        <title>Mucilaginibacter hurinus sp. nov., isolated from briquette warehouse soil.</title>
        <authorList>
            <person name="Choi L."/>
        </authorList>
    </citation>
    <scope>NUCLEOTIDE SEQUENCE [LARGE SCALE GENOMIC DNA]</scope>
    <source>
        <strain evidence="7 8">ZR32</strain>
    </source>
</reference>
<dbReference type="Gene3D" id="2.60.120.560">
    <property type="entry name" value="Exo-inulinase, domain 1"/>
    <property type="match status" value="1"/>
</dbReference>
<evidence type="ECO:0000256" key="4">
    <source>
        <dbReference type="RuleBase" id="RU362110"/>
    </source>
</evidence>